<evidence type="ECO:0000313" key="1">
    <source>
        <dbReference type="Proteomes" id="UP000694844"/>
    </source>
</evidence>
<evidence type="ECO:0000313" key="2">
    <source>
        <dbReference type="RefSeq" id="XP_022329758.1"/>
    </source>
</evidence>
<dbReference type="AlphaFoldDB" id="A0A8B8DPY5"/>
<protein>
    <submittedName>
        <fullName evidence="2">Uncharacterized protein LOC111128445</fullName>
    </submittedName>
</protein>
<reference evidence="2" key="1">
    <citation type="submission" date="2025-08" db="UniProtKB">
        <authorList>
            <consortium name="RefSeq"/>
        </authorList>
    </citation>
    <scope>IDENTIFICATION</scope>
    <source>
        <tissue evidence="2">Whole sample</tissue>
    </source>
</reference>
<accession>A0A8B8DPY5</accession>
<dbReference type="OrthoDB" id="6150261at2759"/>
<dbReference type="KEGG" id="cvn:111128445"/>
<dbReference type="Proteomes" id="UP000694844">
    <property type="component" value="Chromosome 4"/>
</dbReference>
<dbReference type="GeneID" id="111128445"/>
<proteinExistence type="predicted"/>
<organism evidence="1 2">
    <name type="scientific">Crassostrea virginica</name>
    <name type="common">Eastern oyster</name>
    <dbReference type="NCBI Taxonomy" id="6565"/>
    <lineage>
        <taxon>Eukaryota</taxon>
        <taxon>Metazoa</taxon>
        <taxon>Spiralia</taxon>
        <taxon>Lophotrochozoa</taxon>
        <taxon>Mollusca</taxon>
        <taxon>Bivalvia</taxon>
        <taxon>Autobranchia</taxon>
        <taxon>Pteriomorphia</taxon>
        <taxon>Ostreida</taxon>
        <taxon>Ostreoidea</taxon>
        <taxon>Ostreidae</taxon>
        <taxon>Crassostrea</taxon>
    </lineage>
</organism>
<dbReference type="RefSeq" id="XP_022329758.1">
    <property type="nucleotide sequence ID" value="XM_022474050.1"/>
</dbReference>
<keyword evidence="1" id="KW-1185">Reference proteome</keyword>
<sequence>MADMTKGLCQSCWEIDASLNNETKVNKIFEKLTTEIDTLRGKLKKINFPGNLLERSWKIHPGMKLFIFSNSCEDVEDFLEWNSFEIRSKKRVELSTMHEVEQALSQAQEDNRFVFSLSLISKEDSENLQGCVEDIKDQHSSVGDSCIVLTFQEESKGKLQTVLKRLQSNLSEKTPLVFTKKDAMFCGFLTRKFKDWIFENCVNILKSSNSWLQDLTNIPTCAEIENCLKRTLKDWRRLRYRGQGRMPTFSTTINKTQFERRIIDSAVGELCKKTLDGSFNKMRPGQKFEYDSRTRVQDYLQSFMIGMMTCSVKANFSYSREKRLDWTKFNEGYGHVLKEVRENWPKCMKENLNEEIQTTKKVINILETQFIPRINDIMKLSKVCDEVAYVIQIHMSRMPEVRSFGIEDKLFTVYVDPESLNDRGLLKRLEQATWPQYNVVRLLKWTEPLFHHRNGDLIQGENSRIGMLTTFAERVGVNGMIQQRFDSLYFVTCAHLAPEKEMRVYFFSNCECKLIDCPCEKEEMGINLYPFDRDKENQFNAVVDITCGIVNRRISNLCNTNTSCLRSRQIQIVDFSNTIESHTAKTVLKWDCDGNLRRGQYSGVQYMTNGRVPRRVDIIKNVEQNLFGVDGHCGAMIFLKGEECDSMSPAFVYLGKWADDKFMCFRLQEGIECLELEYNLKLRLCFDSLEPQS</sequence>
<name>A0A8B8DPY5_CRAVI</name>
<gene>
    <name evidence="2" type="primary">LOC111128445</name>
</gene>